<dbReference type="Gene3D" id="3.90.1280.10">
    <property type="entry name" value="HSP33 redox switch-like"/>
    <property type="match status" value="1"/>
</dbReference>
<comment type="function">
    <text evidence="6">Redox regulated molecular chaperone. Protects both thermally unfolding and oxidatively damaged proteins from irreversible aggregation. Plays an important role in the bacterial defense system toward oxidative stress.</text>
</comment>
<accession>A0A397RX54</accession>
<evidence type="ECO:0000256" key="2">
    <source>
        <dbReference type="ARBA" id="ARBA00022833"/>
    </source>
</evidence>
<dbReference type="FunCoup" id="A0A397RX54">
    <property type="interactions" value="98"/>
</dbReference>
<gene>
    <name evidence="6" type="primary">hslO</name>
    <name evidence="7" type="ORF">EI71_00269</name>
</gene>
<name>A0A397RX54_9MOLU</name>
<comment type="subcellular location">
    <subcellularLocation>
        <location evidence="6">Cytoplasm</location>
    </subcellularLocation>
</comment>
<keyword evidence="2 6" id="KW-0862">Zinc</keyword>
<dbReference type="GO" id="GO:0005737">
    <property type="term" value="C:cytoplasm"/>
    <property type="evidence" value="ECO:0007669"/>
    <property type="project" value="UniProtKB-SubCell"/>
</dbReference>
<evidence type="ECO:0000313" key="8">
    <source>
        <dbReference type="Proteomes" id="UP000266506"/>
    </source>
</evidence>
<dbReference type="Pfam" id="PF01430">
    <property type="entry name" value="HSP33"/>
    <property type="match status" value="1"/>
</dbReference>
<reference evidence="7 8" key="1">
    <citation type="submission" date="2018-08" db="EMBL/GenBank/DDBJ databases">
        <title>Genomic Encyclopedia of Archaeal and Bacterial Type Strains, Phase II (KMG-II): from individual species to whole genera.</title>
        <authorList>
            <person name="Goeker M."/>
        </authorList>
    </citation>
    <scope>NUCLEOTIDE SEQUENCE [LARGE SCALE GENOMIC DNA]</scope>
    <source>
        <strain evidence="7 8">ATCC 27112</strain>
    </source>
</reference>
<keyword evidence="3 6" id="KW-1015">Disulfide bond</keyword>
<dbReference type="CDD" id="cd00498">
    <property type="entry name" value="Hsp33"/>
    <property type="match status" value="1"/>
</dbReference>
<keyword evidence="4 6" id="KW-0143">Chaperone</keyword>
<evidence type="ECO:0000256" key="4">
    <source>
        <dbReference type="ARBA" id="ARBA00023186"/>
    </source>
</evidence>
<dbReference type="InterPro" id="IPR016153">
    <property type="entry name" value="Heat_shock_Hsp33_N"/>
</dbReference>
<keyword evidence="5 6" id="KW-0676">Redox-active center</keyword>
<evidence type="ECO:0000256" key="1">
    <source>
        <dbReference type="ARBA" id="ARBA00022490"/>
    </source>
</evidence>
<dbReference type="GO" id="GO:0051082">
    <property type="term" value="F:unfolded protein binding"/>
    <property type="evidence" value="ECO:0007669"/>
    <property type="project" value="UniProtKB-UniRule"/>
</dbReference>
<dbReference type="AlphaFoldDB" id="A0A397RX54"/>
<evidence type="ECO:0000256" key="5">
    <source>
        <dbReference type="ARBA" id="ARBA00023284"/>
    </source>
</evidence>
<comment type="caution">
    <text evidence="7">The sequence shown here is derived from an EMBL/GenBank/DDBJ whole genome shotgun (WGS) entry which is preliminary data.</text>
</comment>
<comment type="PTM">
    <text evidence="6">Under oxidizing conditions two disulfide bonds are formed involving the reactive cysteines. Under reducing conditions zinc is bound to the reactive cysteines and the protein is inactive.</text>
</comment>
<keyword evidence="8" id="KW-1185">Reference proteome</keyword>
<dbReference type="PANTHER" id="PTHR30111:SF1">
    <property type="entry name" value="33 KDA CHAPERONIN"/>
    <property type="match status" value="1"/>
</dbReference>
<keyword evidence="1 6" id="KW-0963">Cytoplasm</keyword>
<dbReference type="SUPFAM" id="SSF118352">
    <property type="entry name" value="HSP33 redox switch-like"/>
    <property type="match status" value="1"/>
</dbReference>
<proteinExistence type="inferred from homology"/>
<dbReference type="Gene3D" id="3.55.30.10">
    <property type="entry name" value="Hsp33 domain"/>
    <property type="match status" value="1"/>
</dbReference>
<dbReference type="InterPro" id="IPR016154">
    <property type="entry name" value="Heat_shock_Hsp33_C"/>
</dbReference>
<feature type="disulfide bond" description="Redox-active" evidence="6">
    <location>
        <begin position="256"/>
        <end position="259"/>
    </location>
</feature>
<dbReference type="InParanoid" id="A0A397RX54"/>
<dbReference type="GO" id="GO:0042026">
    <property type="term" value="P:protein refolding"/>
    <property type="evidence" value="ECO:0007669"/>
    <property type="project" value="TreeGrafter"/>
</dbReference>
<dbReference type="NCBIfam" id="NF001033">
    <property type="entry name" value="PRK00114.1"/>
    <property type="match status" value="1"/>
</dbReference>
<dbReference type="GO" id="GO:0044183">
    <property type="term" value="F:protein folding chaperone"/>
    <property type="evidence" value="ECO:0007669"/>
    <property type="project" value="TreeGrafter"/>
</dbReference>
<feature type="disulfide bond" description="Redox-active" evidence="6">
    <location>
        <begin position="223"/>
        <end position="225"/>
    </location>
</feature>
<dbReference type="InterPro" id="IPR000397">
    <property type="entry name" value="Heat_shock_Hsp33"/>
</dbReference>
<protein>
    <recommendedName>
        <fullName evidence="6">33 kDa chaperonin</fullName>
    </recommendedName>
    <alternativeName>
        <fullName evidence="6">Heat shock protein 33 homolog</fullName>
        <shortName evidence="6">HSP33</shortName>
    </alternativeName>
</protein>
<dbReference type="Proteomes" id="UP000266506">
    <property type="component" value="Unassembled WGS sequence"/>
</dbReference>
<evidence type="ECO:0000256" key="3">
    <source>
        <dbReference type="ARBA" id="ARBA00023157"/>
    </source>
</evidence>
<sequence length="279" mass="30882">MNQTVRIYAAITTDIVKHAEEIFNLWPTSCSALGRTLTMAAIMSCTYKNDDYLTIKILGDGPIGKIIVGANDGKVRGFCENPGVDLRYNDGKQAVAKAVGAGQIEVIKDLHMRAPFSSSSEIISGEIAEDFTYYFAKSEQIPSSVGLGVLFDKESKVKAAGGFLIQVMPGCKEEYLEKLEAKLSTLKSCSTMIDEGYSAEDIIKEITDGDYQLLETKELKYECTCSKERFERGLLSLGKEELISILNEDHKAEINCNFCNKKYIFSENDLKSLILKATK</sequence>
<dbReference type="SUPFAM" id="SSF64397">
    <property type="entry name" value="Hsp33 domain"/>
    <property type="match status" value="1"/>
</dbReference>
<dbReference type="EMBL" id="QXEV01000002">
    <property type="protein sequence ID" value="RIA78318.1"/>
    <property type="molecule type" value="Genomic_DNA"/>
</dbReference>
<dbReference type="PANTHER" id="PTHR30111">
    <property type="entry name" value="33 KDA CHAPERONIN"/>
    <property type="match status" value="1"/>
</dbReference>
<comment type="similarity">
    <text evidence="6">Belongs to the HSP33 family.</text>
</comment>
<dbReference type="HAMAP" id="MF_00117">
    <property type="entry name" value="HslO"/>
    <property type="match status" value="1"/>
</dbReference>
<dbReference type="PIRSF" id="PIRSF005261">
    <property type="entry name" value="Heat_shock_Hsp33"/>
    <property type="match status" value="1"/>
</dbReference>
<evidence type="ECO:0000256" key="6">
    <source>
        <dbReference type="HAMAP-Rule" id="MF_00117"/>
    </source>
</evidence>
<organism evidence="7 8">
    <name type="scientific">Anaeroplasma bactoclasticum</name>
    <dbReference type="NCBI Taxonomy" id="2088"/>
    <lineage>
        <taxon>Bacteria</taxon>
        <taxon>Bacillati</taxon>
        <taxon>Mycoplasmatota</taxon>
        <taxon>Mollicutes</taxon>
        <taxon>Anaeroplasmatales</taxon>
        <taxon>Anaeroplasmataceae</taxon>
        <taxon>Anaeroplasma</taxon>
    </lineage>
</organism>
<evidence type="ECO:0000313" key="7">
    <source>
        <dbReference type="EMBL" id="RIA78318.1"/>
    </source>
</evidence>